<sequence length="106" mass="13034">MTEMKVKRNDWKKKKSKGGDIKINKEYEEKRKEYGEVELMKYKRKGGNRRNEGLEVGRLDRRRKERIMRELKKRGWKEGLEVKGGNKRGKIWRRVTVIWNEWKIEQ</sequence>
<accession>A0A9D4LHU2</accession>
<gene>
    <name evidence="1" type="ORF">DPMN_100728</name>
</gene>
<dbReference type="EMBL" id="JAIWYP010000003">
    <property type="protein sequence ID" value="KAH3858109.1"/>
    <property type="molecule type" value="Genomic_DNA"/>
</dbReference>
<name>A0A9D4LHU2_DREPO</name>
<dbReference type="AlphaFoldDB" id="A0A9D4LHU2"/>
<organism evidence="1 2">
    <name type="scientific">Dreissena polymorpha</name>
    <name type="common">Zebra mussel</name>
    <name type="synonym">Mytilus polymorpha</name>
    <dbReference type="NCBI Taxonomy" id="45954"/>
    <lineage>
        <taxon>Eukaryota</taxon>
        <taxon>Metazoa</taxon>
        <taxon>Spiralia</taxon>
        <taxon>Lophotrochozoa</taxon>
        <taxon>Mollusca</taxon>
        <taxon>Bivalvia</taxon>
        <taxon>Autobranchia</taxon>
        <taxon>Heteroconchia</taxon>
        <taxon>Euheterodonta</taxon>
        <taxon>Imparidentia</taxon>
        <taxon>Neoheterodontei</taxon>
        <taxon>Myida</taxon>
        <taxon>Dreissenoidea</taxon>
        <taxon>Dreissenidae</taxon>
        <taxon>Dreissena</taxon>
    </lineage>
</organism>
<reference evidence="1" key="1">
    <citation type="journal article" date="2019" name="bioRxiv">
        <title>The Genome of the Zebra Mussel, Dreissena polymorpha: A Resource for Invasive Species Research.</title>
        <authorList>
            <person name="McCartney M.A."/>
            <person name="Auch B."/>
            <person name="Kono T."/>
            <person name="Mallez S."/>
            <person name="Zhang Y."/>
            <person name="Obille A."/>
            <person name="Becker A."/>
            <person name="Abrahante J.E."/>
            <person name="Garbe J."/>
            <person name="Badalamenti J.P."/>
            <person name="Herman A."/>
            <person name="Mangelson H."/>
            <person name="Liachko I."/>
            <person name="Sullivan S."/>
            <person name="Sone E.D."/>
            <person name="Koren S."/>
            <person name="Silverstein K.A.T."/>
            <person name="Beckman K.B."/>
            <person name="Gohl D.M."/>
        </authorList>
    </citation>
    <scope>NUCLEOTIDE SEQUENCE</scope>
    <source>
        <strain evidence="1">Duluth1</strain>
        <tissue evidence="1">Whole animal</tissue>
    </source>
</reference>
<dbReference type="Proteomes" id="UP000828390">
    <property type="component" value="Unassembled WGS sequence"/>
</dbReference>
<reference evidence="1" key="2">
    <citation type="submission" date="2020-11" db="EMBL/GenBank/DDBJ databases">
        <authorList>
            <person name="McCartney M.A."/>
            <person name="Auch B."/>
            <person name="Kono T."/>
            <person name="Mallez S."/>
            <person name="Becker A."/>
            <person name="Gohl D.M."/>
            <person name="Silverstein K.A.T."/>
            <person name="Koren S."/>
            <person name="Bechman K.B."/>
            <person name="Herman A."/>
            <person name="Abrahante J.E."/>
            <person name="Garbe J."/>
        </authorList>
    </citation>
    <scope>NUCLEOTIDE SEQUENCE</scope>
    <source>
        <strain evidence="1">Duluth1</strain>
        <tissue evidence="1">Whole animal</tissue>
    </source>
</reference>
<proteinExistence type="predicted"/>
<evidence type="ECO:0000313" key="2">
    <source>
        <dbReference type="Proteomes" id="UP000828390"/>
    </source>
</evidence>
<protein>
    <submittedName>
        <fullName evidence="1">Uncharacterized protein</fullName>
    </submittedName>
</protein>
<keyword evidence="2" id="KW-1185">Reference proteome</keyword>
<comment type="caution">
    <text evidence="1">The sequence shown here is derived from an EMBL/GenBank/DDBJ whole genome shotgun (WGS) entry which is preliminary data.</text>
</comment>
<evidence type="ECO:0000313" key="1">
    <source>
        <dbReference type="EMBL" id="KAH3858109.1"/>
    </source>
</evidence>